<dbReference type="CDD" id="cd00586">
    <property type="entry name" value="4HBT"/>
    <property type="match status" value="2"/>
</dbReference>
<dbReference type="KEGG" id="mph:MLP_37020"/>
<dbReference type="Gene3D" id="3.10.129.10">
    <property type="entry name" value="Hotdog Thioesterase"/>
    <property type="match status" value="2"/>
</dbReference>
<organism evidence="1 2">
    <name type="scientific">Microlunatus phosphovorus (strain ATCC 700054 / DSM 10555 / JCM 9379 / NBRC 101784 / NCIMB 13414 / VKM Ac-1990 / NM-1)</name>
    <dbReference type="NCBI Taxonomy" id="1032480"/>
    <lineage>
        <taxon>Bacteria</taxon>
        <taxon>Bacillati</taxon>
        <taxon>Actinomycetota</taxon>
        <taxon>Actinomycetes</taxon>
        <taxon>Propionibacteriales</taxon>
        <taxon>Propionibacteriaceae</taxon>
        <taxon>Microlunatus</taxon>
    </lineage>
</organism>
<dbReference type="OrthoDB" id="9799036at2"/>
<keyword evidence="2" id="KW-1185">Reference proteome</keyword>
<dbReference type="PANTHER" id="PTHR31793:SF24">
    <property type="entry name" value="LONG-CHAIN ACYL-COA THIOESTERASE FADM"/>
    <property type="match status" value="1"/>
</dbReference>
<dbReference type="Pfam" id="PF13279">
    <property type="entry name" value="4HBT_2"/>
    <property type="match status" value="2"/>
</dbReference>
<dbReference type="STRING" id="1032480.MLP_37020"/>
<dbReference type="InterPro" id="IPR029069">
    <property type="entry name" value="HotDog_dom_sf"/>
</dbReference>
<accession>F5XP76</accession>
<dbReference type="Proteomes" id="UP000007947">
    <property type="component" value="Chromosome"/>
</dbReference>
<name>F5XP76_MICPN</name>
<dbReference type="InterPro" id="IPR050563">
    <property type="entry name" value="4-hydroxybenzoyl-CoA_TE"/>
</dbReference>
<evidence type="ECO:0008006" key="3">
    <source>
        <dbReference type="Google" id="ProtNLM"/>
    </source>
</evidence>
<evidence type="ECO:0000313" key="1">
    <source>
        <dbReference type="EMBL" id="BAK36716.1"/>
    </source>
</evidence>
<dbReference type="HOGENOM" id="CLU_989939_0_0_11"/>
<dbReference type="PANTHER" id="PTHR31793">
    <property type="entry name" value="4-HYDROXYBENZOYL-COA THIOESTERASE FAMILY MEMBER"/>
    <property type="match status" value="1"/>
</dbReference>
<evidence type="ECO:0000313" key="2">
    <source>
        <dbReference type="Proteomes" id="UP000007947"/>
    </source>
</evidence>
<dbReference type="AlphaFoldDB" id="F5XP76"/>
<dbReference type="SUPFAM" id="SSF54637">
    <property type="entry name" value="Thioesterase/thiol ester dehydrase-isomerase"/>
    <property type="match status" value="2"/>
</dbReference>
<dbReference type="GO" id="GO:0047617">
    <property type="term" value="F:fatty acyl-CoA hydrolase activity"/>
    <property type="evidence" value="ECO:0007669"/>
    <property type="project" value="TreeGrafter"/>
</dbReference>
<proteinExistence type="predicted"/>
<reference evidence="1 2" key="1">
    <citation type="submission" date="2011-05" db="EMBL/GenBank/DDBJ databases">
        <title>Whole genome sequence of Microlunatus phosphovorus NM-1.</title>
        <authorList>
            <person name="Hosoyama A."/>
            <person name="Sasaki K."/>
            <person name="Harada T."/>
            <person name="Igarashi R."/>
            <person name="Kawakoshi A."/>
            <person name="Sasagawa M."/>
            <person name="Fukada J."/>
            <person name="Nakamura S."/>
            <person name="Katano Y."/>
            <person name="Hanada S."/>
            <person name="Kamagata Y."/>
            <person name="Nakamura N."/>
            <person name="Yamazaki S."/>
            <person name="Fujita N."/>
        </authorList>
    </citation>
    <scope>NUCLEOTIDE SEQUENCE [LARGE SCALE GENOMIC DNA]</scope>
    <source>
        <strain evidence="2">ATCC 700054 / DSM 10555 / JCM 9379 / NBRC 101784 / NCIMB 13414 / VKM Ac-1990 / NM-1</strain>
    </source>
</reference>
<gene>
    <name evidence="1" type="ordered locus">MLP_37020</name>
</gene>
<dbReference type="EMBL" id="AP012204">
    <property type="protein sequence ID" value="BAK36716.1"/>
    <property type="molecule type" value="Genomic_DNA"/>
</dbReference>
<dbReference type="eggNOG" id="COG0824">
    <property type="taxonomic scope" value="Bacteria"/>
</dbReference>
<protein>
    <recommendedName>
        <fullName evidence="3">Thioesterase domain-containing protein</fullName>
    </recommendedName>
</protein>
<dbReference type="RefSeq" id="WP_013864565.1">
    <property type="nucleotide sequence ID" value="NC_015635.1"/>
</dbReference>
<sequence>MVYRYLCPMRWGDMDAQAHVNNAAFVDYLQEARVDFLLNGPPVMHRLLDTGVLVVQHQVEYLSPVRFHDRGLAIDLWVDSVGASRFVIGYEMRDGDRVAVRARTTGAPYDLAGAGLRRLTAEERAVFLEGVETDHESLRVLPKQTWTAGGHDYPLQVRWSDLDSYAHANNVKYYDYIQEARVALMTQTLRWSSRNSPDADDVWVVVRQDMDYRRPLDFRVTPYRVNTVVTDVGNRSIRLAAQIDDPESGTVYAQARTVLVGPQPLDETQRAALAELVPR</sequence>